<evidence type="ECO:0000313" key="2">
    <source>
        <dbReference type="Proteomes" id="UP000799424"/>
    </source>
</evidence>
<protein>
    <submittedName>
        <fullName evidence="1">Uncharacterized protein</fullName>
    </submittedName>
</protein>
<proteinExistence type="predicted"/>
<evidence type="ECO:0000313" key="1">
    <source>
        <dbReference type="EMBL" id="KAF2818571.1"/>
    </source>
</evidence>
<name>A0A6A6ZBS9_9PLEO</name>
<sequence length="133" mass="15228">MEEPATAQWHQRISDADFKKLKAGFESRDMDDKWNITVTEQTSSSNISICFARSWTDQELYVLDVKSSDGGSGSQIKAITWEQNKSGIRISEEQAKKEVVILSRSILDCEFEELPEYDRNDVWNHPAARLDAK</sequence>
<organism evidence="1 2">
    <name type="scientific">Ophiobolus disseminans</name>
    <dbReference type="NCBI Taxonomy" id="1469910"/>
    <lineage>
        <taxon>Eukaryota</taxon>
        <taxon>Fungi</taxon>
        <taxon>Dikarya</taxon>
        <taxon>Ascomycota</taxon>
        <taxon>Pezizomycotina</taxon>
        <taxon>Dothideomycetes</taxon>
        <taxon>Pleosporomycetidae</taxon>
        <taxon>Pleosporales</taxon>
        <taxon>Pleosporineae</taxon>
        <taxon>Phaeosphaeriaceae</taxon>
        <taxon>Ophiobolus</taxon>
    </lineage>
</organism>
<gene>
    <name evidence="1" type="ORF">CC86DRAFT_308927</name>
</gene>
<accession>A0A6A6ZBS9</accession>
<dbReference type="OrthoDB" id="4521980at2759"/>
<keyword evidence="2" id="KW-1185">Reference proteome</keyword>
<dbReference type="EMBL" id="MU006251">
    <property type="protein sequence ID" value="KAF2818571.1"/>
    <property type="molecule type" value="Genomic_DNA"/>
</dbReference>
<dbReference type="Proteomes" id="UP000799424">
    <property type="component" value="Unassembled WGS sequence"/>
</dbReference>
<dbReference type="AlphaFoldDB" id="A0A6A6ZBS9"/>
<reference evidence="1" key="1">
    <citation type="journal article" date="2020" name="Stud. Mycol.">
        <title>101 Dothideomycetes genomes: a test case for predicting lifestyles and emergence of pathogens.</title>
        <authorList>
            <person name="Haridas S."/>
            <person name="Albert R."/>
            <person name="Binder M."/>
            <person name="Bloem J."/>
            <person name="Labutti K."/>
            <person name="Salamov A."/>
            <person name="Andreopoulos B."/>
            <person name="Baker S."/>
            <person name="Barry K."/>
            <person name="Bills G."/>
            <person name="Bluhm B."/>
            <person name="Cannon C."/>
            <person name="Castanera R."/>
            <person name="Culley D."/>
            <person name="Daum C."/>
            <person name="Ezra D."/>
            <person name="Gonzalez J."/>
            <person name="Henrissat B."/>
            <person name="Kuo A."/>
            <person name="Liang C."/>
            <person name="Lipzen A."/>
            <person name="Lutzoni F."/>
            <person name="Magnuson J."/>
            <person name="Mondo S."/>
            <person name="Nolan M."/>
            <person name="Ohm R."/>
            <person name="Pangilinan J."/>
            <person name="Park H.-J."/>
            <person name="Ramirez L."/>
            <person name="Alfaro M."/>
            <person name="Sun H."/>
            <person name="Tritt A."/>
            <person name="Yoshinaga Y."/>
            <person name="Zwiers L.-H."/>
            <person name="Turgeon B."/>
            <person name="Goodwin S."/>
            <person name="Spatafora J."/>
            <person name="Crous P."/>
            <person name="Grigoriev I."/>
        </authorList>
    </citation>
    <scope>NUCLEOTIDE SEQUENCE</scope>
    <source>
        <strain evidence="1">CBS 113818</strain>
    </source>
</reference>